<feature type="coiled-coil region" evidence="2">
    <location>
        <begin position="832"/>
        <end position="866"/>
    </location>
</feature>
<dbReference type="InterPro" id="IPR044926">
    <property type="entry name" value="RGS_subdomain_2"/>
</dbReference>
<protein>
    <recommendedName>
        <fullName evidence="10">Intermediate filament protein</fullName>
    </recommendedName>
</protein>
<dbReference type="PROSITE" id="PS50195">
    <property type="entry name" value="PX"/>
    <property type="match status" value="1"/>
</dbReference>
<dbReference type="PANTHER" id="PTHR22775:SF3">
    <property type="entry name" value="SORTING NEXIN-13"/>
    <property type="match status" value="1"/>
</dbReference>
<dbReference type="GO" id="GO:0035091">
    <property type="term" value="F:phosphatidylinositol binding"/>
    <property type="evidence" value="ECO:0007669"/>
    <property type="project" value="InterPro"/>
</dbReference>
<feature type="domain" description="PX" evidence="6">
    <location>
        <begin position="875"/>
        <end position="993"/>
    </location>
</feature>
<organism evidence="8 9">
    <name type="scientific">Daldinia eschscholtzii</name>
    <dbReference type="NCBI Taxonomy" id="292717"/>
    <lineage>
        <taxon>Eukaryota</taxon>
        <taxon>Fungi</taxon>
        <taxon>Dikarya</taxon>
        <taxon>Ascomycota</taxon>
        <taxon>Pezizomycotina</taxon>
        <taxon>Sordariomycetes</taxon>
        <taxon>Xylariomycetidae</taxon>
        <taxon>Xylariales</taxon>
        <taxon>Hypoxylaceae</taxon>
        <taxon>Daldinia</taxon>
    </lineage>
</organism>
<dbReference type="PROSITE" id="PS50132">
    <property type="entry name" value="RGS"/>
    <property type="match status" value="1"/>
</dbReference>
<evidence type="ECO:0000259" key="7">
    <source>
        <dbReference type="PROSITE" id="PS51207"/>
    </source>
</evidence>
<keyword evidence="4" id="KW-0472">Membrane</keyword>
<dbReference type="Pfam" id="PF00615">
    <property type="entry name" value="RGS"/>
    <property type="match status" value="1"/>
</dbReference>
<dbReference type="InterPro" id="IPR013937">
    <property type="entry name" value="Sorting_nexin_C"/>
</dbReference>
<dbReference type="Gene3D" id="1.10.167.10">
    <property type="entry name" value="Regulator of G-protein Signalling 4, domain 2"/>
    <property type="match status" value="1"/>
</dbReference>
<dbReference type="Gene3D" id="3.30.1520.10">
    <property type="entry name" value="Phox-like domain"/>
    <property type="match status" value="1"/>
</dbReference>
<comment type="caution">
    <text evidence="8">The sequence shown here is derived from an EMBL/GenBank/DDBJ whole genome shotgun (WGS) entry which is preliminary data.</text>
</comment>
<evidence type="ECO:0000259" key="5">
    <source>
        <dbReference type="PROSITE" id="PS50132"/>
    </source>
</evidence>
<evidence type="ECO:0000259" key="6">
    <source>
        <dbReference type="PROSITE" id="PS50195"/>
    </source>
</evidence>
<reference evidence="8 9" key="1">
    <citation type="journal article" date="2024" name="Front Chem Biol">
        <title>Unveiling the potential of Daldinia eschscholtzii MFLUCC 19-0629 through bioactivity and bioinformatics studies for enhanced sustainable agriculture production.</title>
        <authorList>
            <person name="Brooks S."/>
            <person name="Weaver J.A."/>
            <person name="Klomchit A."/>
            <person name="Alharthi S.A."/>
            <person name="Onlamun T."/>
            <person name="Nurani R."/>
            <person name="Vong T.K."/>
            <person name="Alberti F."/>
            <person name="Greco C."/>
        </authorList>
    </citation>
    <scope>NUCLEOTIDE SEQUENCE [LARGE SCALE GENOMIC DNA]</scope>
    <source>
        <strain evidence="8">MFLUCC 19-0629</strain>
    </source>
</reference>
<feature type="transmembrane region" description="Helical" evidence="4">
    <location>
        <begin position="32"/>
        <end position="52"/>
    </location>
</feature>
<dbReference type="SUPFAM" id="SSF64268">
    <property type="entry name" value="PX domain"/>
    <property type="match status" value="1"/>
</dbReference>
<dbReference type="Pfam" id="PF08628">
    <property type="entry name" value="Nexin_C"/>
    <property type="match status" value="1"/>
</dbReference>
<dbReference type="EMBL" id="JBANMG010000002">
    <property type="protein sequence ID" value="KAK6957006.1"/>
    <property type="molecule type" value="Genomic_DNA"/>
</dbReference>
<feature type="compositionally biased region" description="Polar residues" evidence="3">
    <location>
        <begin position="718"/>
        <end position="736"/>
    </location>
</feature>
<evidence type="ECO:0000256" key="4">
    <source>
        <dbReference type="SAM" id="Phobius"/>
    </source>
</evidence>
<dbReference type="AlphaFoldDB" id="A0AAX6MWW3"/>
<dbReference type="SMART" id="SM00312">
    <property type="entry name" value="PX"/>
    <property type="match status" value="1"/>
</dbReference>
<dbReference type="PROSITE" id="PS51207">
    <property type="entry name" value="PXA"/>
    <property type="match status" value="1"/>
</dbReference>
<evidence type="ECO:0000313" key="8">
    <source>
        <dbReference type="EMBL" id="KAK6957006.1"/>
    </source>
</evidence>
<feature type="domain" description="PXA" evidence="7">
    <location>
        <begin position="101"/>
        <end position="290"/>
    </location>
</feature>
<comment type="similarity">
    <text evidence="1">Belongs to the sorting nexin family.</text>
</comment>
<evidence type="ECO:0000256" key="1">
    <source>
        <dbReference type="ARBA" id="ARBA00010883"/>
    </source>
</evidence>
<accession>A0AAX6MWW3</accession>
<dbReference type="InterPro" id="IPR036305">
    <property type="entry name" value="RGS_sf"/>
</dbReference>
<dbReference type="PANTHER" id="PTHR22775">
    <property type="entry name" value="SORTING NEXIN"/>
    <property type="match status" value="1"/>
</dbReference>
<dbReference type="InterPro" id="IPR003114">
    <property type="entry name" value="Phox_assoc"/>
</dbReference>
<dbReference type="Pfam" id="PF00787">
    <property type="entry name" value="PX"/>
    <property type="match status" value="1"/>
</dbReference>
<dbReference type="Pfam" id="PF02194">
    <property type="entry name" value="PXA"/>
    <property type="match status" value="1"/>
</dbReference>
<dbReference type="SUPFAM" id="SSF48097">
    <property type="entry name" value="Regulator of G-protein signaling, RGS"/>
    <property type="match status" value="1"/>
</dbReference>
<dbReference type="SMART" id="SM00313">
    <property type="entry name" value="PXA"/>
    <property type="match status" value="1"/>
</dbReference>
<sequence>MALKGRDVGYAGVVCFIAWGYATSWFPTIRWAGYAFVSGVVVTILACLLLLLTSRGSTYSQRNRTSRPNAVIFSGPTSWHKETTALRIRQTYIKDPLYAESPAISNALDDLLNLIIRDFVKSWYSNISKNPVFANEVDKTVRYALASIRDRLFETDLVEVVTSRIVPILTAHFRNFYEAERAVRGRKLNRDVTESEELDLAIAAKYNDGKLHPAVSLAYSDTKLLQQDHLRNIVSKVLPKVLPHTMVESRVVFSIVREIVACTVLFPTLQLLSEPDTWNQVMENYGRTMLQDRSTVRKLRAALDAHASPPPKSSRPVAFPRLASGDSERRFEKFIRTIRKLNNLSDARRFRSEVASQLKRDSQYSGQDPIYLRRLEMGKRLLDQRVQQLAAGGDGRHIPLSSTPPPNIGSSRLEHASLVEILRDTSGLSYFMEYMDRQGLMPLVQFWLVVDGLRNPLEDDGPDDEQLPSTLSPWTESDRADIAQIDQAYLSKKELKVPASSRRVIREFLDAGNAATPAQYYKARRAVLRAQTAVLEDMQSKHLDAFKRSEIFYKALASEEASKSVPLIHQSQAGPAAGPPPLQVPQSYGPKPASVAKLNPKISTSNGQVKRGLSTTNLKAVSANVNHKLDPSMGYRRSFDDSTTSPLFDDEDAEHDPLADSVLSLDQEPLRPVPDTQVVQAVEEALNNIMEDDRPQTAEDLRESLFGNEDGASSIFSAQENSSARGSLDQQRSIQSGKEVEKPSLSSLGLVSAASRIGVFMDDDLFGDEDKFLSDEEGDRNEDEAGNIEDEVHEAAPGDLGLAEAITALTNDIDRLAAQEAVIESLTKKAELTNNTAELRILRKSKASLQRELRRKELQRQQYVIQESDNSLYGRASIKIKSIQVGREEDGKEFALYVIEVKRNAGEKMPAATWIVTRRYSEFHELHQKLRDRYPSVRNLEFPRRRMVLKLQSDFLRKRRDALEKYLSELLLLPDVCRSRDLRAFLSQSIITQGEDIMNREDKKDMITRLYDSVADGMEDILGNIPVLDQLSTAGQNLIAAATSQMSTIPLSVNEDVMTTAEAEAELNAFENKELEPFIKPICDIFLEVFGLNRGNNWLRGRAVVVVLHQMLGGTIERKVRDNFKMLVQEDAILKYIDLLRNSMWPNGELNRNKQPRTSSEKARTRREASLMLATLVPDLAGNVVGRLNAQAASRRMFATLNNSRLKYVTLLLL</sequence>
<keyword evidence="4" id="KW-0812">Transmembrane</keyword>
<evidence type="ECO:0000256" key="3">
    <source>
        <dbReference type="SAM" id="MobiDB-lite"/>
    </source>
</evidence>
<dbReference type="CDD" id="cd06876">
    <property type="entry name" value="PX_MDM1p"/>
    <property type="match status" value="1"/>
</dbReference>
<proteinExistence type="inferred from homology"/>
<evidence type="ECO:0008006" key="10">
    <source>
        <dbReference type="Google" id="ProtNLM"/>
    </source>
</evidence>
<keyword evidence="9" id="KW-1185">Reference proteome</keyword>
<feature type="region of interest" description="Disordered" evidence="3">
    <location>
        <begin position="631"/>
        <end position="654"/>
    </location>
</feature>
<gene>
    <name evidence="8" type="ORF">Daesc_002291</name>
</gene>
<feature type="region of interest" description="Disordered" evidence="3">
    <location>
        <begin position="718"/>
        <end position="741"/>
    </location>
</feature>
<keyword evidence="4" id="KW-1133">Transmembrane helix</keyword>
<feature type="transmembrane region" description="Helical" evidence="4">
    <location>
        <begin position="7"/>
        <end position="26"/>
    </location>
</feature>
<dbReference type="Proteomes" id="UP001369815">
    <property type="component" value="Unassembled WGS sequence"/>
</dbReference>
<dbReference type="InterPro" id="IPR001683">
    <property type="entry name" value="PX_dom"/>
</dbReference>
<dbReference type="InterPro" id="IPR016137">
    <property type="entry name" value="RGS"/>
</dbReference>
<feature type="region of interest" description="Disordered" evidence="3">
    <location>
        <begin position="570"/>
        <end position="609"/>
    </location>
</feature>
<feature type="domain" description="RGS" evidence="5">
    <location>
        <begin position="417"/>
        <end position="556"/>
    </location>
</feature>
<dbReference type="InterPro" id="IPR036871">
    <property type="entry name" value="PX_dom_sf"/>
</dbReference>
<evidence type="ECO:0000256" key="2">
    <source>
        <dbReference type="SAM" id="Coils"/>
    </source>
</evidence>
<evidence type="ECO:0000313" key="9">
    <source>
        <dbReference type="Proteomes" id="UP001369815"/>
    </source>
</evidence>
<dbReference type="SMART" id="SM00315">
    <property type="entry name" value="RGS"/>
    <property type="match status" value="1"/>
</dbReference>
<name>A0AAX6MWW3_9PEZI</name>
<keyword evidence="2" id="KW-0175">Coiled coil</keyword>